<dbReference type="EMBL" id="WBZB01000035">
    <property type="protein sequence ID" value="KAB3529208.1"/>
    <property type="molecule type" value="Genomic_DNA"/>
</dbReference>
<keyword evidence="1" id="KW-1133">Transmembrane helix</keyword>
<dbReference type="Proteomes" id="UP000465601">
    <property type="component" value="Unassembled WGS sequence"/>
</dbReference>
<comment type="caution">
    <text evidence="2">The sequence shown here is derived from an EMBL/GenBank/DDBJ whole genome shotgun (WGS) entry which is preliminary data.</text>
</comment>
<accession>A0A833HN47</accession>
<evidence type="ECO:0000313" key="3">
    <source>
        <dbReference type="Proteomes" id="UP000465601"/>
    </source>
</evidence>
<sequence>MKAVRIKIKTLGKALIVLVSLGLIIYALLPGALMRLADRQLQKGNRAEAHGYYQRIIKYFLRHGEAAMAMEWLAQGIEGDNYLMISPMGFGGTGGYGEETGTIPKETIALYEKLVQLHPETPHGQRAMVKLAIRDIYGALKEKKYKESMDIIANLEEKLLPRSAFQLQRVYLFTLKELSSRGYFQEAIEFGEKYIKSMEMDESSFYYDEGILETLADTYLMMGNGDRAKEIYKGIIDDIRKNQLEIINLNEADEGLKYDNIYEEERIENLENKIRIADGDGDNSGRISGTVTLHGEALANTNVFLQPISAGGGFPTATRRALWLKSNEKGEFTFKRLPPGKYALGLIADLNIIGDSVLKEGRFPQSNIEVEAGGSYSWSFDFVETIKVHSPINNSVVEEEIHFSWQPVEGAAYYTLEIGRYFGNGSSSNNLPEKYYQTNTTLSANALLQLDGGLSYSEEEGVIAESFMNYPYPGSRHFWGVVAYDEEDQIISSTLGYIKGQNTDFTFKGHEPREADKLLAAGDYEGAIEAYEGDLEGNPEDLYAMIILARLYRNDIEDIYPYSNLSRARELYERLYDLTGNEVFLQMKK</sequence>
<dbReference type="AlphaFoldDB" id="A0A833HN47"/>
<dbReference type="RefSeq" id="WP_151866181.1">
    <property type="nucleotide sequence ID" value="NZ_WBZB01000035.1"/>
</dbReference>
<dbReference type="InterPro" id="IPR011990">
    <property type="entry name" value="TPR-like_helical_dom_sf"/>
</dbReference>
<gene>
    <name evidence="2" type="ORF">F8153_09800</name>
</gene>
<keyword evidence="1" id="KW-0812">Transmembrane</keyword>
<feature type="transmembrane region" description="Helical" evidence="1">
    <location>
        <begin position="12"/>
        <end position="33"/>
    </location>
</feature>
<name>A0A833HN47_9FIRM</name>
<reference evidence="2 3" key="1">
    <citation type="submission" date="2019-10" db="EMBL/GenBank/DDBJ databases">
        <title>Alkaliphilus serpentinus sp. nov. and Alkaliphilus pronyensis sp. nov., two novel anaerobic alkaliphilic species isolated from the serpentinized-hosted hydrothermal field of the Prony Bay (New Caledonia).</title>
        <authorList>
            <person name="Postec A."/>
        </authorList>
    </citation>
    <scope>NUCLEOTIDE SEQUENCE [LARGE SCALE GENOMIC DNA]</scope>
    <source>
        <strain evidence="2 3">LacT</strain>
    </source>
</reference>
<protein>
    <recommendedName>
        <fullName evidence="4">Carboxypeptidase regulatory-like domain-containing protein</fullName>
    </recommendedName>
</protein>
<dbReference type="GO" id="GO:0030246">
    <property type="term" value="F:carbohydrate binding"/>
    <property type="evidence" value="ECO:0007669"/>
    <property type="project" value="InterPro"/>
</dbReference>
<dbReference type="OrthoDB" id="1947780at2"/>
<evidence type="ECO:0000313" key="2">
    <source>
        <dbReference type="EMBL" id="KAB3529208.1"/>
    </source>
</evidence>
<evidence type="ECO:0008006" key="4">
    <source>
        <dbReference type="Google" id="ProtNLM"/>
    </source>
</evidence>
<organism evidence="2 3">
    <name type="scientific">Alkaliphilus serpentinus</name>
    <dbReference type="NCBI Taxonomy" id="1482731"/>
    <lineage>
        <taxon>Bacteria</taxon>
        <taxon>Bacillati</taxon>
        <taxon>Bacillota</taxon>
        <taxon>Clostridia</taxon>
        <taxon>Peptostreptococcales</taxon>
        <taxon>Natronincolaceae</taxon>
        <taxon>Alkaliphilus</taxon>
    </lineage>
</organism>
<dbReference type="SUPFAM" id="SSF49452">
    <property type="entry name" value="Starch-binding domain-like"/>
    <property type="match status" value="1"/>
</dbReference>
<proteinExistence type="predicted"/>
<evidence type="ECO:0000256" key="1">
    <source>
        <dbReference type="SAM" id="Phobius"/>
    </source>
</evidence>
<dbReference type="Gene3D" id="1.25.40.10">
    <property type="entry name" value="Tetratricopeptide repeat domain"/>
    <property type="match status" value="1"/>
</dbReference>
<dbReference type="InterPro" id="IPR013784">
    <property type="entry name" value="Carb-bd-like_fold"/>
</dbReference>
<keyword evidence="1" id="KW-0472">Membrane</keyword>
<keyword evidence="3" id="KW-1185">Reference proteome</keyword>